<dbReference type="InterPro" id="IPR036388">
    <property type="entry name" value="WH-like_DNA-bd_sf"/>
</dbReference>
<dbReference type="OrthoDB" id="7945987at2"/>
<reference evidence="4 5" key="1">
    <citation type="submission" date="2019-01" db="EMBL/GenBank/DDBJ databases">
        <title>Agromyces.</title>
        <authorList>
            <person name="Li J."/>
        </authorList>
    </citation>
    <scope>NUCLEOTIDE SEQUENCE [LARGE SCALE GENOMIC DNA]</scope>
    <source>
        <strain evidence="4 5">DSM 23870</strain>
    </source>
</reference>
<dbReference type="GO" id="GO:0003677">
    <property type="term" value="F:DNA binding"/>
    <property type="evidence" value="ECO:0007669"/>
    <property type="project" value="UniProtKB-KW"/>
</dbReference>
<comment type="caution">
    <text evidence="4">The sequence shown here is derived from an EMBL/GenBank/DDBJ whole genome shotgun (WGS) entry which is preliminary data.</text>
</comment>
<keyword evidence="5" id="KW-1185">Reference proteome</keyword>
<evidence type="ECO:0000313" key="6">
    <source>
        <dbReference type="Proteomes" id="UP000581087"/>
    </source>
</evidence>
<evidence type="ECO:0000259" key="2">
    <source>
        <dbReference type="SMART" id="SM00418"/>
    </source>
</evidence>
<evidence type="ECO:0000313" key="3">
    <source>
        <dbReference type="EMBL" id="NYD68736.1"/>
    </source>
</evidence>
<evidence type="ECO:0000313" key="5">
    <source>
        <dbReference type="Proteomes" id="UP000292686"/>
    </source>
</evidence>
<evidence type="ECO:0000313" key="4">
    <source>
        <dbReference type="EMBL" id="RXZ86093.1"/>
    </source>
</evidence>
<dbReference type="SMART" id="SM00418">
    <property type="entry name" value="HTH_ARSR"/>
    <property type="match status" value="1"/>
</dbReference>
<dbReference type="EMBL" id="JACCBI010000001">
    <property type="protein sequence ID" value="NYD68736.1"/>
    <property type="molecule type" value="Genomic_DNA"/>
</dbReference>
<protein>
    <submittedName>
        <fullName evidence="4">ArsR family transcriptional regulator</fullName>
    </submittedName>
    <submittedName>
        <fullName evidence="3">DNA-binding transcriptional ArsR family regulator</fullName>
    </submittedName>
</protein>
<dbReference type="EMBL" id="SDPM01000006">
    <property type="protein sequence ID" value="RXZ86093.1"/>
    <property type="molecule type" value="Genomic_DNA"/>
</dbReference>
<dbReference type="Proteomes" id="UP000581087">
    <property type="component" value="Unassembled WGS sequence"/>
</dbReference>
<dbReference type="RefSeq" id="WP_129175786.1">
    <property type="nucleotide sequence ID" value="NZ_JACCBI010000001.1"/>
</dbReference>
<dbReference type="InterPro" id="IPR011991">
    <property type="entry name" value="ArsR-like_HTH"/>
</dbReference>
<dbReference type="Proteomes" id="UP000292686">
    <property type="component" value="Unassembled WGS sequence"/>
</dbReference>
<sequence>MASRERITDPERIRALAHPIRLELLDFLGGGREATATECAAHVGESVANCSFHLRTLEKYGYIERAERRGREKPWRAVVGEVDLRPDPELPGSFRAVQELAILNVDRESERLRSFYAHADLETDEWVQATTLTRAEFWATVDELAELSREIQSLAARFAGRAENPELRPPGARRAHLLGSVLPAELGSVPAEGERPVADDAPRS</sequence>
<dbReference type="CDD" id="cd00090">
    <property type="entry name" value="HTH_ARSR"/>
    <property type="match status" value="1"/>
</dbReference>
<dbReference type="InterPro" id="IPR036390">
    <property type="entry name" value="WH_DNA-bd_sf"/>
</dbReference>
<dbReference type="SUPFAM" id="SSF46785">
    <property type="entry name" value="Winged helix' DNA-binding domain"/>
    <property type="match status" value="1"/>
</dbReference>
<dbReference type="GO" id="GO:0003700">
    <property type="term" value="F:DNA-binding transcription factor activity"/>
    <property type="evidence" value="ECO:0007669"/>
    <property type="project" value="InterPro"/>
</dbReference>
<feature type="domain" description="HTH arsR-type" evidence="2">
    <location>
        <begin position="11"/>
        <end position="84"/>
    </location>
</feature>
<gene>
    <name evidence="3" type="ORF">BJ972_003255</name>
    <name evidence="4" type="ORF">ESP50_12925</name>
</gene>
<dbReference type="InterPro" id="IPR001845">
    <property type="entry name" value="HTH_ArsR_DNA-bd_dom"/>
</dbReference>
<reference evidence="3 6" key="2">
    <citation type="submission" date="2020-07" db="EMBL/GenBank/DDBJ databases">
        <title>Sequencing the genomes of 1000 actinobacteria strains.</title>
        <authorList>
            <person name="Klenk H.-P."/>
        </authorList>
    </citation>
    <scope>NUCLEOTIDE SEQUENCE [LARGE SCALE GENOMIC DNA]</scope>
    <source>
        <strain evidence="3 6">DSM 23870</strain>
    </source>
</reference>
<accession>A0A4Q2M734</accession>
<dbReference type="AlphaFoldDB" id="A0A4Q2M734"/>
<dbReference type="Gene3D" id="1.10.10.10">
    <property type="entry name" value="Winged helix-like DNA-binding domain superfamily/Winged helix DNA-binding domain"/>
    <property type="match status" value="1"/>
</dbReference>
<feature type="compositionally biased region" description="Basic and acidic residues" evidence="1">
    <location>
        <begin position="192"/>
        <end position="204"/>
    </location>
</feature>
<dbReference type="Pfam" id="PF12840">
    <property type="entry name" value="HTH_20"/>
    <property type="match status" value="1"/>
</dbReference>
<proteinExistence type="predicted"/>
<keyword evidence="3" id="KW-0238">DNA-binding</keyword>
<name>A0A4Q2M734_9MICO</name>
<feature type="region of interest" description="Disordered" evidence="1">
    <location>
        <begin position="185"/>
        <end position="204"/>
    </location>
</feature>
<evidence type="ECO:0000256" key="1">
    <source>
        <dbReference type="SAM" id="MobiDB-lite"/>
    </source>
</evidence>
<organism evidence="4 5">
    <name type="scientific">Agromyces atrinae</name>
    <dbReference type="NCBI Taxonomy" id="592376"/>
    <lineage>
        <taxon>Bacteria</taxon>
        <taxon>Bacillati</taxon>
        <taxon>Actinomycetota</taxon>
        <taxon>Actinomycetes</taxon>
        <taxon>Micrococcales</taxon>
        <taxon>Microbacteriaceae</taxon>
        <taxon>Agromyces</taxon>
    </lineage>
</organism>